<dbReference type="GO" id="GO:0005634">
    <property type="term" value="C:nucleus"/>
    <property type="evidence" value="ECO:0007669"/>
    <property type="project" value="TreeGrafter"/>
</dbReference>
<dbReference type="EMBL" id="AAGK01000004">
    <property type="protein sequence ID" value="EAN31644.1"/>
    <property type="molecule type" value="Genomic_DNA"/>
</dbReference>
<dbReference type="InParanoid" id="Q4N2Q4"/>
<comment type="caution">
    <text evidence="3">The sequence shown here is derived from an EMBL/GenBank/DDBJ whole genome shotgun (WGS) entry which is preliminary data.</text>
</comment>
<dbReference type="InterPro" id="IPR000717">
    <property type="entry name" value="PCI_dom"/>
</dbReference>
<dbReference type="PANTHER" id="PTHR10539:SF0">
    <property type="entry name" value="26S PROTEASOME NON-ATPASE REGULATORY SUBUNIT 13"/>
    <property type="match status" value="1"/>
</dbReference>
<dbReference type="GO" id="GO:0006511">
    <property type="term" value="P:ubiquitin-dependent protein catabolic process"/>
    <property type="evidence" value="ECO:0007669"/>
    <property type="project" value="TreeGrafter"/>
</dbReference>
<dbReference type="PANTHER" id="PTHR10539">
    <property type="entry name" value="26S PROTEASOME NON-ATPASE REGULATORY SUBUNIT 13"/>
    <property type="match status" value="1"/>
</dbReference>
<keyword evidence="4" id="KW-1185">Reference proteome</keyword>
<accession>Q4N2Q4</accession>
<dbReference type="GO" id="GO:0005829">
    <property type="term" value="C:cytosol"/>
    <property type="evidence" value="ECO:0007669"/>
    <property type="project" value="TreeGrafter"/>
</dbReference>
<evidence type="ECO:0000313" key="3">
    <source>
        <dbReference type="EMBL" id="EAN31644.1"/>
    </source>
</evidence>
<dbReference type="AlphaFoldDB" id="Q4N2Q4"/>
<dbReference type="eggNOG" id="KOG2908">
    <property type="taxonomic scope" value="Eukaryota"/>
</dbReference>
<gene>
    <name evidence="3" type="ordered locus">TP04_0292</name>
</gene>
<dbReference type="Pfam" id="PF01399">
    <property type="entry name" value="PCI"/>
    <property type="match status" value="1"/>
</dbReference>
<dbReference type="FunCoup" id="Q4N2Q4">
    <property type="interactions" value="530"/>
</dbReference>
<protein>
    <submittedName>
        <fullName evidence="3">26S proteasome regulatory subunit, putative</fullName>
    </submittedName>
</protein>
<proteinExistence type="predicted"/>
<dbReference type="InterPro" id="IPR035298">
    <property type="entry name" value="PSMD13"/>
</dbReference>
<dbReference type="OMA" id="SFEDYWE"/>
<evidence type="ECO:0000259" key="2">
    <source>
        <dbReference type="PROSITE" id="PS50250"/>
    </source>
</evidence>
<organism evidence="3 4">
    <name type="scientific">Theileria parva</name>
    <name type="common">East coast fever infection agent</name>
    <dbReference type="NCBI Taxonomy" id="5875"/>
    <lineage>
        <taxon>Eukaryota</taxon>
        <taxon>Sar</taxon>
        <taxon>Alveolata</taxon>
        <taxon>Apicomplexa</taxon>
        <taxon>Aconoidasida</taxon>
        <taxon>Piroplasmida</taxon>
        <taxon>Theileriidae</taxon>
        <taxon>Theileria</taxon>
    </lineage>
</organism>
<sequence>MKGDAEHTLDLLETNYPSLSNLIVQLKMFLTDKLYHELTGSLITLMSDSSVSCDHKLQVFESVVHPLKDSFNILSFCKLLKLSSELLDPKSALEHLSKYDKFMERDPEAFIMLQIAKSYHYVKSGQTKECDTLLDSVRETVNNSLDLDISVHSSFYHASAYMNKATKSYSQCYKDCIMYLAYTSLSKFYRFILRLDDISENERKTIAVTITISSILAPDSFGFGELIHQPIIEHYLKGTDYNWLYEVLLIFNEGNLQLFEEALERFKGQITHSELNGHEPELRYKLTLIALMNLAFRKPNKQRSLSFQEIVEHCKIQMDEVEPFILKALGCNLIQGHIDQTQGTIQVTWVQPRILDTNKLELVRQKLKGWISSTNELVKGLEQLIANPSN</sequence>
<dbReference type="STRING" id="5875.Q4N2Q4"/>
<dbReference type="Pfam" id="PF22037">
    <property type="entry name" value="PSD13_N"/>
    <property type="match status" value="1"/>
</dbReference>
<dbReference type="InterPro" id="IPR054179">
    <property type="entry name" value="PSD13_N"/>
</dbReference>
<reference evidence="3 4" key="1">
    <citation type="journal article" date="2005" name="Science">
        <title>Genome sequence of Theileria parva, a bovine pathogen that transforms lymphocytes.</title>
        <authorList>
            <person name="Gardner M.J."/>
            <person name="Bishop R."/>
            <person name="Shah T."/>
            <person name="de Villiers E.P."/>
            <person name="Carlton J.M."/>
            <person name="Hall N."/>
            <person name="Ren Q."/>
            <person name="Paulsen I.T."/>
            <person name="Pain A."/>
            <person name="Berriman M."/>
            <person name="Wilson R.J.M."/>
            <person name="Sato S."/>
            <person name="Ralph S.A."/>
            <person name="Mann D.J."/>
            <person name="Xiong Z."/>
            <person name="Shallom S.J."/>
            <person name="Weidman J."/>
            <person name="Jiang L."/>
            <person name="Lynn J."/>
            <person name="Weaver B."/>
            <person name="Shoaibi A."/>
            <person name="Domingo A.R."/>
            <person name="Wasawo D."/>
            <person name="Crabtree J."/>
            <person name="Wortman J.R."/>
            <person name="Haas B."/>
            <person name="Angiuoli S.V."/>
            <person name="Creasy T.H."/>
            <person name="Lu C."/>
            <person name="Suh B."/>
            <person name="Silva J.C."/>
            <person name="Utterback T.R."/>
            <person name="Feldblyum T.V."/>
            <person name="Pertea M."/>
            <person name="Allen J."/>
            <person name="Nierman W.C."/>
            <person name="Taracha E.L.N."/>
            <person name="Salzberg S.L."/>
            <person name="White O.R."/>
            <person name="Fitzhugh H.A."/>
            <person name="Morzaria S."/>
            <person name="Venter J.C."/>
            <person name="Fraser C.M."/>
            <person name="Nene V."/>
        </authorList>
    </citation>
    <scope>NUCLEOTIDE SEQUENCE [LARGE SCALE GENOMIC DNA]</scope>
    <source>
        <strain evidence="3 4">Muguga</strain>
    </source>
</reference>
<dbReference type="KEGG" id="tpv:TP04_0292"/>
<name>Q4N2Q4_THEPA</name>
<dbReference type="SMART" id="SM00088">
    <property type="entry name" value="PINT"/>
    <property type="match status" value="1"/>
</dbReference>
<dbReference type="VEuPathDB" id="PiroplasmaDB:TpMuguga_04g00292"/>
<feature type="domain" description="PCI" evidence="2">
    <location>
        <begin position="184"/>
        <end position="352"/>
    </location>
</feature>
<evidence type="ECO:0000256" key="1">
    <source>
        <dbReference type="ARBA" id="ARBA00022942"/>
    </source>
</evidence>
<dbReference type="Proteomes" id="UP000001949">
    <property type="component" value="Unassembled WGS sequence"/>
</dbReference>
<evidence type="ECO:0000313" key="4">
    <source>
        <dbReference type="Proteomes" id="UP000001949"/>
    </source>
</evidence>
<keyword evidence="1 3" id="KW-0647">Proteasome</keyword>
<dbReference type="GO" id="GO:0005198">
    <property type="term" value="F:structural molecule activity"/>
    <property type="evidence" value="ECO:0007669"/>
    <property type="project" value="TreeGrafter"/>
</dbReference>
<dbReference type="PROSITE" id="PS50250">
    <property type="entry name" value="PCI"/>
    <property type="match status" value="1"/>
</dbReference>
<dbReference type="GO" id="GO:0008541">
    <property type="term" value="C:proteasome regulatory particle, lid subcomplex"/>
    <property type="evidence" value="ECO:0007669"/>
    <property type="project" value="TreeGrafter"/>
</dbReference>